<evidence type="ECO:0000313" key="1">
    <source>
        <dbReference type="EMBL" id="KAG0729464.1"/>
    </source>
</evidence>
<organism evidence="1 2">
    <name type="scientific">Chionoecetes opilio</name>
    <name type="common">Atlantic snow crab</name>
    <name type="synonym">Cancer opilio</name>
    <dbReference type="NCBI Taxonomy" id="41210"/>
    <lineage>
        <taxon>Eukaryota</taxon>
        <taxon>Metazoa</taxon>
        <taxon>Ecdysozoa</taxon>
        <taxon>Arthropoda</taxon>
        <taxon>Crustacea</taxon>
        <taxon>Multicrustacea</taxon>
        <taxon>Malacostraca</taxon>
        <taxon>Eumalacostraca</taxon>
        <taxon>Eucarida</taxon>
        <taxon>Decapoda</taxon>
        <taxon>Pleocyemata</taxon>
        <taxon>Brachyura</taxon>
        <taxon>Eubrachyura</taxon>
        <taxon>Majoidea</taxon>
        <taxon>Majidae</taxon>
        <taxon>Chionoecetes</taxon>
    </lineage>
</organism>
<gene>
    <name evidence="1" type="ORF">GWK47_003470</name>
</gene>
<sequence>MGITSPEKMAKEENRNSIKLTRSLTEKILAHDAKGETDQNVILELKETMSRNRQSAQMESLKSLKNVMRVETMRKIHIAQETGASNWLTCLPIRAKGFSLNKQEFVDAVTLRYGLPVEGLPKTCVCGDPNNVDHTMTCKKGGFVCIRHDEGRDLTASMLREVCRDVSTEPTLLPLNGEHTQYKTANTTNEAWVDVSARGFWTRGQRAFMDIRIFDPMAACYQTISLEAAHQKNERDKIRSYGDRIRNVDHGSFTPLVFTTSGGMGPKVKCFYSRLADVMAEKKHQPRSHVVTWMRCRLSISLLRSALLCLRGTKYSAPTTIDLAGLNYQATVVESGILV</sequence>
<evidence type="ECO:0000313" key="2">
    <source>
        <dbReference type="Proteomes" id="UP000770661"/>
    </source>
</evidence>
<name>A0A8J4YXI1_CHIOP</name>
<reference evidence="1" key="1">
    <citation type="submission" date="2020-07" db="EMBL/GenBank/DDBJ databases">
        <title>The High-quality genome of the commercially important snow crab, Chionoecetes opilio.</title>
        <authorList>
            <person name="Jeong J.-H."/>
            <person name="Ryu S."/>
        </authorList>
    </citation>
    <scope>NUCLEOTIDE SEQUENCE</scope>
    <source>
        <strain evidence="1">MADBK_172401_WGS</strain>
        <tissue evidence="1">Digestive gland</tissue>
    </source>
</reference>
<keyword evidence="2" id="KW-1185">Reference proteome</keyword>
<protein>
    <submittedName>
        <fullName evidence="1">Uncharacterized protein</fullName>
    </submittedName>
</protein>
<comment type="caution">
    <text evidence="1">The sequence shown here is derived from an EMBL/GenBank/DDBJ whole genome shotgun (WGS) entry which is preliminary data.</text>
</comment>
<dbReference type="Proteomes" id="UP000770661">
    <property type="component" value="Unassembled WGS sequence"/>
</dbReference>
<dbReference type="AlphaFoldDB" id="A0A8J4YXI1"/>
<dbReference type="OrthoDB" id="8118845at2759"/>
<dbReference type="EMBL" id="JACEEZ010001138">
    <property type="protein sequence ID" value="KAG0729464.1"/>
    <property type="molecule type" value="Genomic_DNA"/>
</dbReference>
<proteinExistence type="predicted"/>
<accession>A0A8J4YXI1</accession>